<comment type="caution">
    <text evidence="1">The sequence shown here is derived from an EMBL/GenBank/DDBJ whole genome shotgun (WGS) entry which is preliminary data.</text>
</comment>
<organism evidence="1 2">
    <name type="scientific">Methylobacterium thuringiense</name>
    <dbReference type="NCBI Taxonomy" id="1003091"/>
    <lineage>
        <taxon>Bacteria</taxon>
        <taxon>Pseudomonadati</taxon>
        <taxon>Pseudomonadota</taxon>
        <taxon>Alphaproteobacteria</taxon>
        <taxon>Hyphomicrobiales</taxon>
        <taxon>Methylobacteriaceae</taxon>
        <taxon>Methylobacterium</taxon>
    </lineage>
</organism>
<dbReference type="EMBL" id="BPRA01000008">
    <property type="protein sequence ID" value="GJE55467.1"/>
    <property type="molecule type" value="Genomic_DNA"/>
</dbReference>
<name>A0ABQ4TLL9_9HYPH</name>
<keyword evidence="2" id="KW-1185">Reference proteome</keyword>
<reference evidence="1" key="1">
    <citation type="journal article" date="2021" name="Front. Microbiol.">
        <title>Comprehensive Comparative Genomics and Phenotyping of Methylobacterium Species.</title>
        <authorList>
            <person name="Alessa O."/>
            <person name="Ogura Y."/>
            <person name="Fujitani Y."/>
            <person name="Takami H."/>
            <person name="Hayashi T."/>
            <person name="Sahin N."/>
            <person name="Tani A."/>
        </authorList>
    </citation>
    <scope>NUCLEOTIDE SEQUENCE</scope>
    <source>
        <strain evidence="1">DSM 23674</strain>
    </source>
</reference>
<reference evidence="1" key="2">
    <citation type="submission" date="2021-08" db="EMBL/GenBank/DDBJ databases">
        <authorList>
            <person name="Tani A."/>
            <person name="Ola A."/>
            <person name="Ogura Y."/>
            <person name="Katsura K."/>
            <person name="Hayashi T."/>
        </authorList>
    </citation>
    <scope>NUCLEOTIDE SEQUENCE</scope>
    <source>
        <strain evidence="1">DSM 23674</strain>
    </source>
</reference>
<sequence>MSSNTDITRNERVAILKNIINKPIISNSDVIDLMRASRSIDVDYAKISNELVPDSGVFLNSKHMEQFVSADISDDFVIEEVRKQKSYFKRLQDLLPEFSQYFKFERDEQILSFMEIIDDCHHDFWIIQGSNRRDKSRRQAIEAIDLARQKFSELIGALGDAKTFVDIEYNNLRRLVFEESHLSQSPHMNFDNLVEEIKFAYGVIDLCAIRAREDGEFLILSDSKFRTHVVETAYTMSLYYSGPPFRTTPGSNFSACASVLFEIVSGKSDVSLAGAINRFARSKEKQGHDNYNAESEGNDDVALQSNNFRSVNLPIIQLANEYIRYTNMPGVPTSSSEAKMEVWKLWQRMISLSEDSKKKFGPFVENTEINPSLDAKDRIKEYDRLRLEMKKLVISLGRSRREDPAED</sequence>
<evidence type="ECO:0000313" key="1">
    <source>
        <dbReference type="EMBL" id="GJE55467.1"/>
    </source>
</evidence>
<dbReference type="Proteomes" id="UP001055101">
    <property type="component" value="Unassembled WGS sequence"/>
</dbReference>
<accession>A0ABQ4TLL9</accession>
<evidence type="ECO:0000313" key="2">
    <source>
        <dbReference type="Proteomes" id="UP001055101"/>
    </source>
</evidence>
<proteinExistence type="predicted"/>
<protein>
    <submittedName>
        <fullName evidence="1">Uncharacterized protein</fullName>
    </submittedName>
</protein>
<dbReference type="RefSeq" id="WP_238231735.1">
    <property type="nucleotide sequence ID" value="NZ_BPRA01000008.1"/>
</dbReference>
<gene>
    <name evidence="1" type="ORF">EKPJFOCH_1958</name>
</gene>